<evidence type="ECO:0000256" key="6">
    <source>
        <dbReference type="SAM" id="Coils"/>
    </source>
</evidence>
<accession>R0JWN5</accession>
<dbReference type="CDD" id="cd16630">
    <property type="entry name" value="RING-HC_RBR_RNF216"/>
    <property type="match status" value="1"/>
</dbReference>
<dbReference type="InterPro" id="IPR047544">
    <property type="entry name" value="RING-HC_RBR_RNF216"/>
</dbReference>
<feature type="region of interest" description="Disordered" evidence="7">
    <location>
        <begin position="17"/>
        <end position="49"/>
    </location>
</feature>
<keyword evidence="5" id="KW-0862">Zinc</keyword>
<dbReference type="HOGENOM" id="CLU_009961_3_0_1"/>
<dbReference type="GeneID" id="19395865"/>
<reference evidence="8 9" key="1">
    <citation type="journal article" date="2012" name="PLoS Pathog.">
        <title>Diverse lifestyles and strategies of plant pathogenesis encoded in the genomes of eighteen Dothideomycetes fungi.</title>
        <authorList>
            <person name="Ohm R.A."/>
            <person name="Feau N."/>
            <person name="Henrissat B."/>
            <person name="Schoch C.L."/>
            <person name="Horwitz B.A."/>
            <person name="Barry K.W."/>
            <person name="Condon B.J."/>
            <person name="Copeland A.C."/>
            <person name="Dhillon B."/>
            <person name="Glaser F."/>
            <person name="Hesse C.N."/>
            <person name="Kosti I."/>
            <person name="LaButti K."/>
            <person name="Lindquist E.A."/>
            <person name="Lucas S."/>
            <person name="Salamov A.A."/>
            <person name="Bradshaw R.E."/>
            <person name="Ciuffetti L."/>
            <person name="Hamelin R.C."/>
            <person name="Kema G.H.J."/>
            <person name="Lawrence C."/>
            <person name="Scott J.A."/>
            <person name="Spatafora J.W."/>
            <person name="Turgeon B.G."/>
            <person name="de Wit P.J.G.M."/>
            <person name="Zhong S."/>
            <person name="Goodwin S.B."/>
            <person name="Grigoriev I.V."/>
        </authorList>
    </citation>
    <scope>NUCLEOTIDE SEQUENCE [LARGE SCALE GENOMIC DNA]</scope>
    <source>
        <strain evidence="9">28A</strain>
    </source>
</reference>
<sequence>MAPFQLRESQEIVDLLSDTESEDEGRARQQVEASDAQSAAGSASNHPNFDDFRQNLQLIDGEIIDLTAIPDIDVPPSDPIIADDMLRQAPGRHAQTDLVTGAACLQMVLSVLPDISVDHVLKLIQEKTTDATRTMVQCERLIAELLEGEPYPKEEEEAKKRKRKREDEAEDELSSYEKGERTLEIYGYESDATELLKDEFPSVPVRHISNVLQEQKTLYKAYGVIEKQVRDYGRVARSYTKISKSRNKRGVEAQLIARGSQLPKELDAAKKKVESEAVKRRKAQEAEEAEEANLHQARINNQMGECACCFDDAPLNRMISCNGDTVHFYCKDCVRQQIETQMGQSRCRPKCFGVDNCNGIFLRGQLQEALSEKTFERLEHMQQMEDLKAAGLDFLSECPFCDFRMECPPIEVDKEFRCQSAKCGKTSCRLCQKESHIPMTCEESKKDSQITLRHVVEEAIYVCSKNVTDYSHFGETSAGKCPLHDNIEERHEQEVKKAAGEAMAKVRAENPSLSDADLMVKVSDQVKQAEEARRGRVRAEAQAYPYHMVAGQLRRVPPAHMAVPRPQVPLPPMPVEPPALQRRAFDAPWNMLAGNPFQGGAGGLAQPRRPAQQAHNLALVQAVPRPREPYIHNRALEARIQDVQNRLHQQRFDNEMAHLRQQQAEMNQVRRVLQARVVALTAQLERQRRLHLARDANR</sequence>
<evidence type="ECO:0000256" key="4">
    <source>
        <dbReference type="ARBA" id="ARBA00022786"/>
    </source>
</evidence>
<feature type="compositionally biased region" description="Low complexity" evidence="7">
    <location>
        <begin position="33"/>
        <end position="44"/>
    </location>
</feature>
<dbReference type="RefSeq" id="XP_008030288.1">
    <property type="nucleotide sequence ID" value="XM_008032097.1"/>
</dbReference>
<evidence type="ECO:0000256" key="5">
    <source>
        <dbReference type="ARBA" id="ARBA00022833"/>
    </source>
</evidence>
<dbReference type="STRING" id="671987.R0JWN5"/>
<dbReference type="PANTHER" id="PTHR22770">
    <property type="entry name" value="UBIQUITIN CONJUGATING ENZYME 7 INTERACTING PROTEIN-RELATED"/>
    <property type="match status" value="1"/>
</dbReference>
<dbReference type="GO" id="GO:0008270">
    <property type="term" value="F:zinc ion binding"/>
    <property type="evidence" value="ECO:0007669"/>
    <property type="project" value="UniProtKB-KW"/>
</dbReference>
<dbReference type="PANTHER" id="PTHR22770:SF47">
    <property type="entry name" value="E3 UBIQUITIN-PROTEIN LIGASE RNF216"/>
    <property type="match status" value="1"/>
</dbReference>
<feature type="coiled-coil region" evidence="6">
    <location>
        <begin position="633"/>
        <end position="690"/>
    </location>
</feature>
<evidence type="ECO:0000256" key="1">
    <source>
        <dbReference type="ARBA" id="ARBA00004906"/>
    </source>
</evidence>
<evidence type="ECO:0000313" key="9">
    <source>
        <dbReference type="Proteomes" id="UP000016935"/>
    </source>
</evidence>
<reference evidence="8 9" key="2">
    <citation type="journal article" date="2013" name="PLoS Genet.">
        <title>Comparative genome structure, secondary metabolite, and effector coding capacity across Cochliobolus pathogens.</title>
        <authorList>
            <person name="Condon B.J."/>
            <person name="Leng Y."/>
            <person name="Wu D."/>
            <person name="Bushley K.E."/>
            <person name="Ohm R.A."/>
            <person name="Otillar R."/>
            <person name="Martin J."/>
            <person name="Schackwitz W."/>
            <person name="Grimwood J."/>
            <person name="MohdZainudin N."/>
            <person name="Xue C."/>
            <person name="Wang R."/>
            <person name="Manning V.A."/>
            <person name="Dhillon B."/>
            <person name="Tu Z.J."/>
            <person name="Steffenson B.J."/>
            <person name="Salamov A."/>
            <person name="Sun H."/>
            <person name="Lowry S."/>
            <person name="LaButti K."/>
            <person name="Han J."/>
            <person name="Copeland A."/>
            <person name="Lindquist E."/>
            <person name="Barry K."/>
            <person name="Schmutz J."/>
            <person name="Baker S.E."/>
            <person name="Ciuffetti L.M."/>
            <person name="Grigoriev I.V."/>
            <person name="Zhong S."/>
            <person name="Turgeon B.G."/>
        </authorList>
    </citation>
    <scope>NUCLEOTIDE SEQUENCE [LARGE SCALE GENOMIC DNA]</scope>
    <source>
        <strain evidence="9">28A</strain>
    </source>
</reference>
<keyword evidence="2" id="KW-0479">Metal-binding</keyword>
<name>R0JWN5_EXST2</name>
<evidence type="ECO:0000256" key="7">
    <source>
        <dbReference type="SAM" id="MobiDB-lite"/>
    </source>
</evidence>
<keyword evidence="4" id="KW-0833">Ubl conjugation pathway</keyword>
<keyword evidence="3" id="KW-0863">Zinc-finger</keyword>
<gene>
    <name evidence="8" type="ORF">SETTUDRAFT_121973</name>
</gene>
<protein>
    <recommendedName>
        <fullName evidence="10">RING-type domain-containing protein</fullName>
    </recommendedName>
</protein>
<evidence type="ECO:0000256" key="3">
    <source>
        <dbReference type="ARBA" id="ARBA00022771"/>
    </source>
</evidence>
<evidence type="ECO:0000256" key="2">
    <source>
        <dbReference type="ARBA" id="ARBA00022723"/>
    </source>
</evidence>
<dbReference type="AlphaFoldDB" id="R0JWN5"/>
<keyword evidence="9" id="KW-1185">Reference proteome</keyword>
<organism evidence="8 9">
    <name type="scientific">Exserohilum turcicum (strain 28A)</name>
    <name type="common">Northern leaf blight fungus</name>
    <name type="synonym">Setosphaeria turcica</name>
    <dbReference type="NCBI Taxonomy" id="671987"/>
    <lineage>
        <taxon>Eukaryota</taxon>
        <taxon>Fungi</taxon>
        <taxon>Dikarya</taxon>
        <taxon>Ascomycota</taxon>
        <taxon>Pezizomycotina</taxon>
        <taxon>Dothideomycetes</taxon>
        <taxon>Pleosporomycetidae</taxon>
        <taxon>Pleosporales</taxon>
        <taxon>Pleosporineae</taxon>
        <taxon>Pleosporaceae</taxon>
        <taxon>Exserohilum</taxon>
    </lineage>
</organism>
<feature type="region of interest" description="Disordered" evidence="7">
    <location>
        <begin position="153"/>
        <end position="176"/>
    </location>
</feature>
<dbReference type="eggNOG" id="KOG1812">
    <property type="taxonomic scope" value="Eukaryota"/>
</dbReference>
<keyword evidence="6" id="KW-0175">Coiled coil</keyword>
<evidence type="ECO:0000313" key="8">
    <source>
        <dbReference type="EMBL" id="EOA81919.1"/>
    </source>
</evidence>
<dbReference type="InterPro" id="IPR051628">
    <property type="entry name" value="LUBAC_E3_Ligases"/>
</dbReference>
<feature type="coiled-coil region" evidence="6">
    <location>
        <begin position="266"/>
        <end position="300"/>
    </location>
</feature>
<dbReference type="Proteomes" id="UP000016935">
    <property type="component" value="Unassembled WGS sequence"/>
</dbReference>
<dbReference type="EMBL" id="KB908855">
    <property type="protein sequence ID" value="EOA81919.1"/>
    <property type="molecule type" value="Genomic_DNA"/>
</dbReference>
<comment type="pathway">
    <text evidence="1">Protein modification; protein ubiquitination.</text>
</comment>
<dbReference type="OrthoDB" id="10009520at2759"/>
<evidence type="ECO:0008006" key="10">
    <source>
        <dbReference type="Google" id="ProtNLM"/>
    </source>
</evidence>
<dbReference type="InterPro" id="IPR047545">
    <property type="entry name" value="BRcat_RBR_RNF216"/>
</dbReference>
<proteinExistence type="predicted"/>
<dbReference type="CDD" id="cd20339">
    <property type="entry name" value="BRcat_RBR_RNF216"/>
    <property type="match status" value="1"/>
</dbReference>